<dbReference type="Proteomes" id="UP000430079">
    <property type="component" value="Unassembled WGS sequence"/>
</dbReference>
<dbReference type="Gene3D" id="3.40.1580.10">
    <property type="entry name" value="SMI1/KNR4-like"/>
    <property type="match status" value="1"/>
</dbReference>
<name>A0A640T6C4_9ACTN</name>
<dbReference type="InterPro" id="IPR051873">
    <property type="entry name" value="KNR4/SMI1_regulator"/>
</dbReference>
<evidence type="ECO:0000313" key="2">
    <source>
        <dbReference type="EMBL" id="GFE18730.1"/>
    </source>
</evidence>
<evidence type="ECO:0000313" key="3">
    <source>
        <dbReference type="Proteomes" id="UP000430079"/>
    </source>
</evidence>
<feature type="domain" description="Knr4/Smi1-like" evidence="1">
    <location>
        <begin position="170"/>
        <end position="317"/>
    </location>
</feature>
<dbReference type="SMART" id="SM00860">
    <property type="entry name" value="SMI1_KNR4"/>
    <property type="match status" value="1"/>
</dbReference>
<evidence type="ECO:0000259" key="1">
    <source>
        <dbReference type="SMART" id="SM00860"/>
    </source>
</evidence>
<reference evidence="2 3" key="1">
    <citation type="submission" date="2019-12" db="EMBL/GenBank/DDBJ databases">
        <title>Whole genome shotgun sequence of Streptomyces hygroscopicus subsp. glebosus NBRC 13786.</title>
        <authorList>
            <person name="Ichikawa N."/>
            <person name="Kimura A."/>
            <person name="Kitahashi Y."/>
            <person name="Komaki H."/>
            <person name="Tamura T."/>
        </authorList>
    </citation>
    <scope>NUCLEOTIDE SEQUENCE [LARGE SCALE GENOMIC DNA]</scope>
    <source>
        <strain evidence="2 3">NBRC 13786</strain>
    </source>
</reference>
<sequence>MTDQNSPSPSLHDLATWEPVLRLLRNSGAGEQDGPSLRVAGRIGRGGWSLPLRRRLAPSGRAAQAVDMRDEAEAVERVRHALADAGVDDISFTAEIAPTGKTTLRLLGPSPAVEPGIGTPHPGALLLVEGAVPHPWRCLPEPAPGAAPAPSADPALLERTLRERLPDAIGATEAEIATAEARLGVTLPEELKALYRVTRSRWQDRGEDHEAAERACRAVGCELFALDDLYIADAPSRHCRWEFAADEAVVTPPHAAVQGLVGSPGWIAFGDNGGGDRLAVDLTPGPRGHVGQIIMLSHEENTGAELLADCLTDLVLDRPSKHHGGGSDDQPPAAAHVNIRSLRSVEAAAHPGLEVLSLGVWDDEPFSLAPVTGLPRLRTLTAYPGTLADPLEITKLTGLEFLELGPQEWRVLLDAGAVPRSLLAAAITVHGIQDPLPIVAIANELLALWDRPQIIQTVLEGDLGPLP</sequence>
<dbReference type="RefSeq" id="WP_190141450.1">
    <property type="nucleotide sequence ID" value="NZ_BLIO01000001.1"/>
</dbReference>
<protein>
    <submittedName>
        <fullName evidence="2">SMI1/KNR4 family protein</fullName>
    </submittedName>
</protein>
<proteinExistence type="predicted"/>
<gene>
    <name evidence="2" type="ORF">Sgleb_67770</name>
</gene>
<dbReference type="PANTHER" id="PTHR47432">
    <property type="entry name" value="CELL WALL ASSEMBLY REGULATOR SMI1"/>
    <property type="match status" value="1"/>
</dbReference>
<dbReference type="SUPFAM" id="SSF160631">
    <property type="entry name" value="SMI1/KNR4-like"/>
    <property type="match status" value="1"/>
</dbReference>
<dbReference type="InterPro" id="IPR037883">
    <property type="entry name" value="Knr4/Smi1-like_sf"/>
</dbReference>
<dbReference type="InterPro" id="IPR018958">
    <property type="entry name" value="Knr4/Smi1-like_dom"/>
</dbReference>
<dbReference type="AlphaFoldDB" id="A0A640T6C4"/>
<dbReference type="EMBL" id="BLIO01000001">
    <property type="protein sequence ID" value="GFE18730.1"/>
    <property type="molecule type" value="Genomic_DNA"/>
</dbReference>
<organism evidence="2 3">
    <name type="scientific">Streptomyces glebosus</name>
    <dbReference type="NCBI Taxonomy" id="249580"/>
    <lineage>
        <taxon>Bacteria</taxon>
        <taxon>Bacillati</taxon>
        <taxon>Actinomycetota</taxon>
        <taxon>Actinomycetes</taxon>
        <taxon>Kitasatosporales</taxon>
        <taxon>Streptomycetaceae</taxon>
        <taxon>Streptomyces</taxon>
    </lineage>
</organism>
<dbReference type="Pfam" id="PF09346">
    <property type="entry name" value="SMI1_KNR4"/>
    <property type="match status" value="1"/>
</dbReference>
<dbReference type="PANTHER" id="PTHR47432:SF1">
    <property type="entry name" value="CELL WALL ASSEMBLY REGULATOR SMI1"/>
    <property type="match status" value="1"/>
</dbReference>
<accession>A0A640T6C4</accession>
<comment type="caution">
    <text evidence="2">The sequence shown here is derived from an EMBL/GenBank/DDBJ whole genome shotgun (WGS) entry which is preliminary data.</text>
</comment>
<keyword evidence="3" id="KW-1185">Reference proteome</keyword>